<dbReference type="SUPFAM" id="SSF161098">
    <property type="entry name" value="MetI-like"/>
    <property type="match status" value="1"/>
</dbReference>
<name>A0A1V5SIH7_9BACT</name>
<evidence type="ECO:0000256" key="1">
    <source>
        <dbReference type="ARBA" id="ARBA00004651"/>
    </source>
</evidence>
<dbReference type="GO" id="GO:0055085">
    <property type="term" value="P:transmembrane transport"/>
    <property type="evidence" value="ECO:0007669"/>
    <property type="project" value="InterPro"/>
</dbReference>
<dbReference type="PROSITE" id="PS50928">
    <property type="entry name" value="ABC_TM1"/>
    <property type="match status" value="1"/>
</dbReference>
<evidence type="ECO:0000256" key="3">
    <source>
        <dbReference type="ARBA" id="ARBA00022475"/>
    </source>
</evidence>
<organism evidence="9">
    <name type="scientific">Candidatus Atribacter allofermentans</name>
    <dbReference type="NCBI Taxonomy" id="1852833"/>
    <lineage>
        <taxon>Bacteria</taxon>
        <taxon>Pseudomonadati</taxon>
        <taxon>Atribacterota</taxon>
        <taxon>Atribacteria</taxon>
        <taxon>Atribacterales</taxon>
        <taxon>Atribacteraceae</taxon>
        <taxon>Atribacter</taxon>
    </lineage>
</organism>
<keyword evidence="5 7" id="KW-1133">Transmembrane helix</keyword>
<dbReference type="EMBL" id="MWBQ01000218">
    <property type="protein sequence ID" value="OQA54340.1"/>
    <property type="molecule type" value="Genomic_DNA"/>
</dbReference>
<evidence type="ECO:0000256" key="4">
    <source>
        <dbReference type="ARBA" id="ARBA00022692"/>
    </source>
</evidence>
<dbReference type="InterPro" id="IPR035906">
    <property type="entry name" value="MetI-like_sf"/>
</dbReference>
<dbReference type="CDD" id="cd06261">
    <property type="entry name" value="TM_PBP2"/>
    <property type="match status" value="1"/>
</dbReference>
<dbReference type="Proteomes" id="UP000485569">
    <property type="component" value="Unassembled WGS sequence"/>
</dbReference>
<feature type="domain" description="ABC transmembrane type-1" evidence="8">
    <location>
        <begin position="83"/>
        <end position="297"/>
    </location>
</feature>
<feature type="transmembrane region" description="Helical" evidence="7">
    <location>
        <begin position="21"/>
        <end position="45"/>
    </location>
</feature>
<dbReference type="PANTHER" id="PTHR43005">
    <property type="entry name" value="BLR7065 PROTEIN"/>
    <property type="match status" value="1"/>
</dbReference>
<accession>A0A1V5SIH7</accession>
<feature type="transmembrane region" description="Helical" evidence="7">
    <location>
        <begin position="276"/>
        <end position="298"/>
    </location>
</feature>
<evidence type="ECO:0000256" key="2">
    <source>
        <dbReference type="ARBA" id="ARBA00022448"/>
    </source>
</evidence>
<evidence type="ECO:0000256" key="6">
    <source>
        <dbReference type="ARBA" id="ARBA00023136"/>
    </source>
</evidence>
<evidence type="ECO:0000256" key="5">
    <source>
        <dbReference type="ARBA" id="ARBA00022989"/>
    </source>
</evidence>
<comment type="subcellular location">
    <subcellularLocation>
        <location evidence="1 7">Cell membrane</location>
        <topology evidence="1 7">Multi-pass membrane protein</topology>
    </subcellularLocation>
</comment>
<sequence length="309" mass="35472">MNQEMNLRLKKDLKKSSKNDRYLSWFMIIPALAVVAVLIVVPMIYSFSLSLTNMNLLKPASTQFIGFRNYIRLFQDEIFWRAFWNTILFMTLAVNVEFILGLFIAQLMFKVTRGQGVIRTAIMAPMMFAPVLVGFQFKWFFNDQVGLVNNLLYSLTGDYQIIPWLIHYPMNLLAILIAEIWMSTPFMVIIFLAGLVSLPTEPFEAASVDGASGWQQFRYITLPLISPFIYIAMVIRSLDLGRAYDLVRIMTGGGPANRSEMIWTYTHRLAITNNRFGMGTAMSFITVAVSFAFVIYLFRQLSKSLQEVY</sequence>
<keyword evidence="4 7" id="KW-0812">Transmembrane</keyword>
<feature type="transmembrane region" description="Helical" evidence="7">
    <location>
        <begin position="172"/>
        <end position="198"/>
    </location>
</feature>
<dbReference type="Pfam" id="PF00528">
    <property type="entry name" value="BPD_transp_1"/>
    <property type="match status" value="1"/>
</dbReference>
<feature type="transmembrane region" description="Helical" evidence="7">
    <location>
        <begin position="117"/>
        <end position="141"/>
    </location>
</feature>
<dbReference type="AlphaFoldDB" id="A0A1V5SIH7"/>
<feature type="transmembrane region" description="Helical" evidence="7">
    <location>
        <begin position="219"/>
        <end position="238"/>
    </location>
</feature>
<evidence type="ECO:0000259" key="8">
    <source>
        <dbReference type="PROSITE" id="PS50928"/>
    </source>
</evidence>
<dbReference type="SUPFAM" id="SSF160964">
    <property type="entry name" value="MalF N-terminal region-like"/>
    <property type="match status" value="1"/>
</dbReference>
<evidence type="ECO:0000313" key="9">
    <source>
        <dbReference type="EMBL" id="OQA54340.1"/>
    </source>
</evidence>
<dbReference type="GO" id="GO:0005886">
    <property type="term" value="C:plasma membrane"/>
    <property type="evidence" value="ECO:0007669"/>
    <property type="project" value="UniProtKB-SubCell"/>
</dbReference>
<proteinExistence type="inferred from homology"/>
<dbReference type="Gene3D" id="1.10.3720.10">
    <property type="entry name" value="MetI-like"/>
    <property type="match status" value="1"/>
</dbReference>
<keyword evidence="6 7" id="KW-0472">Membrane</keyword>
<dbReference type="InterPro" id="IPR000515">
    <property type="entry name" value="MetI-like"/>
</dbReference>
<keyword evidence="2 7" id="KW-0813">Transport</keyword>
<protein>
    <submittedName>
        <fullName evidence="9">Trehalose transport system permease protein SugA</fullName>
    </submittedName>
</protein>
<comment type="similarity">
    <text evidence="7">Belongs to the binding-protein-dependent transport system permease family.</text>
</comment>
<gene>
    <name evidence="9" type="primary">sugA_15</name>
    <name evidence="9" type="ORF">BWY41_02168</name>
</gene>
<dbReference type="PANTHER" id="PTHR43005:SF1">
    <property type="entry name" value="SPERMIDINE_PUTRESCINE TRANSPORT SYSTEM PERMEASE PROTEIN"/>
    <property type="match status" value="1"/>
</dbReference>
<evidence type="ECO:0000256" key="7">
    <source>
        <dbReference type="RuleBase" id="RU363032"/>
    </source>
</evidence>
<feature type="transmembrane region" description="Helical" evidence="7">
    <location>
        <begin position="82"/>
        <end position="105"/>
    </location>
</feature>
<keyword evidence="3" id="KW-1003">Cell membrane</keyword>
<reference evidence="9" key="1">
    <citation type="submission" date="2017-02" db="EMBL/GenBank/DDBJ databases">
        <title>Delving into the versatile metabolic prowess of the omnipresent phylum Bacteroidetes.</title>
        <authorList>
            <person name="Nobu M.K."/>
            <person name="Mei R."/>
            <person name="Narihiro T."/>
            <person name="Kuroda K."/>
            <person name="Liu W.-T."/>
        </authorList>
    </citation>
    <scope>NUCLEOTIDE SEQUENCE</scope>
    <source>
        <strain evidence="9">ADurb.Bin276</strain>
    </source>
</reference>
<comment type="caution">
    <text evidence="9">The sequence shown here is derived from an EMBL/GenBank/DDBJ whole genome shotgun (WGS) entry which is preliminary data.</text>
</comment>